<protein>
    <submittedName>
        <fullName evidence="1">Uncharacterized protein</fullName>
    </submittedName>
</protein>
<dbReference type="AlphaFoldDB" id="A0A6H1U605"/>
<dbReference type="Proteomes" id="UP000500857">
    <property type="component" value="Chromosome"/>
</dbReference>
<keyword evidence="2" id="KW-1185">Reference proteome</keyword>
<dbReference type="EMBL" id="CP051167">
    <property type="protein sequence ID" value="QIZ73463.1"/>
    <property type="molecule type" value="Genomic_DNA"/>
</dbReference>
<organism evidence="1 2">
    <name type="scientific">Oxynema aestuarii AP17</name>
    <dbReference type="NCBI Taxonomy" id="2064643"/>
    <lineage>
        <taxon>Bacteria</taxon>
        <taxon>Bacillati</taxon>
        <taxon>Cyanobacteriota</taxon>
        <taxon>Cyanophyceae</taxon>
        <taxon>Oscillatoriophycideae</taxon>
        <taxon>Oscillatoriales</taxon>
        <taxon>Oscillatoriaceae</taxon>
        <taxon>Oxynema</taxon>
        <taxon>Oxynema aestuarii</taxon>
    </lineage>
</organism>
<accession>A0A6H1U605</accession>
<sequence length="126" mass="14519">MNPISLLDLRRSQTDALRKNQLTSRDDSHARFCCGYILQNDSLLSGTIFEKKVWLSAKNQYDRAIASSLVQLYAVFKGRSPLSRIYDNFLPQNCIDRPNLTSCQNNAPRLLWRSRLALLDPIFKID</sequence>
<name>A0A6H1U605_9CYAN</name>
<evidence type="ECO:0000313" key="2">
    <source>
        <dbReference type="Proteomes" id="UP000500857"/>
    </source>
</evidence>
<proteinExistence type="predicted"/>
<dbReference type="KEGG" id="oxy:HCG48_25045"/>
<dbReference type="RefSeq" id="WP_168571609.1">
    <property type="nucleotide sequence ID" value="NZ_CP051167.1"/>
</dbReference>
<gene>
    <name evidence="1" type="ORF">HCG48_25045</name>
</gene>
<reference evidence="1 2" key="1">
    <citation type="submission" date="2020-04" db="EMBL/GenBank/DDBJ databases">
        <authorList>
            <person name="Basu S."/>
            <person name="Maruthanayagam V."/>
            <person name="Chakraborty S."/>
            <person name="Pramanik A."/>
            <person name="Mukherjee J."/>
            <person name="Brink B."/>
        </authorList>
    </citation>
    <scope>NUCLEOTIDE SEQUENCE [LARGE SCALE GENOMIC DNA]</scope>
    <source>
        <strain evidence="1 2">AP17</strain>
    </source>
</reference>
<evidence type="ECO:0000313" key="1">
    <source>
        <dbReference type="EMBL" id="QIZ73463.1"/>
    </source>
</evidence>